<protein>
    <recommendedName>
        <fullName evidence="4">YncE family protein</fullName>
    </recommendedName>
</protein>
<comment type="caution">
    <text evidence="2">The sequence shown here is derived from an EMBL/GenBank/DDBJ whole genome shotgun (WGS) entry which is preliminary data.</text>
</comment>
<dbReference type="SUPFAM" id="SSF51004">
    <property type="entry name" value="C-terminal (heme d1) domain of cytochrome cd1-nitrite reductase"/>
    <property type="match status" value="1"/>
</dbReference>
<keyword evidence="1" id="KW-0732">Signal</keyword>
<accession>A0A8J3E7S3</accession>
<dbReference type="Gene3D" id="2.130.10.10">
    <property type="entry name" value="YVTN repeat-like/Quinoprotein amine dehydrogenase"/>
    <property type="match status" value="2"/>
</dbReference>
<dbReference type="PANTHER" id="PTHR47197">
    <property type="entry name" value="PROTEIN NIRF"/>
    <property type="match status" value="1"/>
</dbReference>
<gene>
    <name evidence="2" type="ORF">GCM10011611_63760</name>
</gene>
<dbReference type="InterPro" id="IPR011048">
    <property type="entry name" value="Haem_d1_sf"/>
</dbReference>
<feature type="chain" id="PRO_5035298583" description="YncE family protein" evidence="1">
    <location>
        <begin position="27"/>
        <end position="340"/>
    </location>
</feature>
<reference evidence="2" key="2">
    <citation type="submission" date="2020-09" db="EMBL/GenBank/DDBJ databases">
        <authorList>
            <person name="Sun Q."/>
            <person name="Zhou Y."/>
        </authorList>
    </citation>
    <scope>NUCLEOTIDE SEQUENCE</scope>
    <source>
        <strain evidence="2">CGMCC 1.15725</strain>
    </source>
</reference>
<sequence>MPLRPRILAVSITFSLFLPPETVAHAATPADDLQVVAEIPGSDASFDYAAIDPVARLLYVARGDGVMTVDLINMKVTPIRVPGSKVATVLPLPDGRLLSTNEASNTATLSDGRTGMRIAEIPTGREPDMAAYDRKTGLVFVMDAAEGDVTVIDPKTGTVGGRIPIGGKLEAAVADGNGRLYINLTDSAKVAVLDTIKRRIVAHYSLPGCSKPSGLGFDPESRVLLAVCKNQKAIALHAQDGRVAAVLPIDRIPDAVIFDAARKLFFVPCALDATMIAIATNGGKPSVVRKIPTAIGARTGAVDPRTGAIYLPAADYDVGPTGFVQKPGTFRILVVGASPS</sequence>
<dbReference type="InterPro" id="IPR015943">
    <property type="entry name" value="WD40/YVTN_repeat-like_dom_sf"/>
</dbReference>
<dbReference type="PANTHER" id="PTHR47197:SF3">
    <property type="entry name" value="DIHYDRO-HEME D1 DEHYDROGENASE"/>
    <property type="match status" value="1"/>
</dbReference>
<evidence type="ECO:0000256" key="1">
    <source>
        <dbReference type="SAM" id="SignalP"/>
    </source>
</evidence>
<reference evidence="2" key="1">
    <citation type="journal article" date="2014" name="Int. J. Syst. Evol. Microbiol.">
        <title>Complete genome sequence of Corynebacterium casei LMG S-19264T (=DSM 44701T), isolated from a smear-ripened cheese.</title>
        <authorList>
            <consortium name="US DOE Joint Genome Institute (JGI-PGF)"/>
            <person name="Walter F."/>
            <person name="Albersmeier A."/>
            <person name="Kalinowski J."/>
            <person name="Ruckert C."/>
        </authorList>
    </citation>
    <scope>NUCLEOTIDE SEQUENCE</scope>
    <source>
        <strain evidence="2">CGMCC 1.15725</strain>
    </source>
</reference>
<dbReference type="AlphaFoldDB" id="A0A8J3E7S3"/>
<dbReference type="EMBL" id="BMJQ01000028">
    <property type="protein sequence ID" value="GGF48615.1"/>
    <property type="molecule type" value="Genomic_DNA"/>
</dbReference>
<dbReference type="Proteomes" id="UP000646365">
    <property type="component" value="Unassembled WGS sequence"/>
</dbReference>
<evidence type="ECO:0008006" key="4">
    <source>
        <dbReference type="Google" id="ProtNLM"/>
    </source>
</evidence>
<evidence type="ECO:0000313" key="3">
    <source>
        <dbReference type="Proteomes" id="UP000646365"/>
    </source>
</evidence>
<evidence type="ECO:0000313" key="2">
    <source>
        <dbReference type="EMBL" id="GGF48615.1"/>
    </source>
</evidence>
<feature type="signal peptide" evidence="1">
    <location>
        <begin position="1"/>
        <end position="26"/>
    </location>
</feature>
<proteinExistence type="predicted"/>
<dbReference type="InterPro" id="IPR051200">
    <property type="entry name" value="Host-pathogen_enzymatic-act"/>
</dbReference>
<name>A0A8J3E7S3_9PROT</name>
<organism evidence="2 3">
    <name type="scientific">Aliidongia dinghuensis</name>
    <dbReference type="NCBI Taxonomy" id="1867774"/>
    <lineage>
        <taxon>Bacteria</taxon>
        <taxon>Pseudomonadati</taxon>
        <taxon>Pseudomonadota</taxon>
        <taxon>Alphaproteobacteria</taxon>
        <taxon>Rhodospirillales</taxon>
        <taxon>Dongiaceae</taxon>
        <taxon>Aliidongia</taxon>
    </lineage>
</organism>
<keyword evidence="3" id="KW-1185">Reference proteome</keyword>